<evidence type="ECO:0000313" key="2">
    <source>
        <dbReference type="EMBL" id="EOY09343.1"/>
    </source>
</evidence>
<dbReference type="eggNOG" id="KOG0017">
    <property type="taxonomic scope" value="Eukaryota"/>
</dbReference>
<name>A0A061EXF0_THECC</name>
<evidence type="ECO:0000313" key="3">
    <source>
        <dbReference type="Proteomes" id="UP000026915"/>
    </source>
</evidence>
<dbReference type="Pfam" id="PF07727">
    <property type="entry name" value="RVT_2"/>
    <property type="match status" value="1"/>
</dbReference>
<keyword evidence="3" id="KW-1185">Reference proteome</keyword>
<dbReference type="Gramene" id="EOY09343">
    <property type="protein sequence ID" value="EOY09343"/>
    <property type="gene ID" value="TCM_024764"/>
</dbReference>
<protein>
    <recommendedName>
        <fullName evidence="1">Reverse transcriptase Ty1/copia-type domain-containing protein</fullName>
    </recommendedName>
</protein>
<sequence>MVNGFVYYSISRKISKSALLLYYEVAMNADDTVQRYKARLVAKRYNQVEGFDYQETFSPVAKQTAVRVFMALATAK</sequence>
<dbReference type="STRING" id="3641.A0A061EXF0"/>
<dbReference type="EMBL" id="CM001883">
    <property type="protein sequence ID" value="EOY09343.1"/>
    <property type="molecule type" value="Genomic_DNA"/>
</dbReference>
<evidence type="ECO:0000259" key="1">
    <source>
        <dbReference type="Pfam" id="PF07727"/>
    </source>
</evidence>
<reference evidence="2 3" key="1">
    <citation type="journal article" date="2013" name="Genome Biol.">
        <title>The genome sequence of the most widely cultivated cacao type and its use to identify candidate genes regulating pod color.</title>
        <authorList>
            <person name="Motamayor J.C."/>
            <person name="Mockaitis K."/>
            <person name="Schmutz J."/>
            <person name="Haiminen N."/>
            <person name="Iii D.L."/>
            <person name="Cornejo O."/>
            <person name="Findley S.D."/>
            <person name="Zheng P."/>
            <person name="Utro F."/>
            <person name="Royaert S."/>
            <person name="Saski C."/>
            <person name="Jenkins J."/>
            <person name="Podicheti R."/>
            <person name="Zhao M."/>
            <person name="Scheffler B.E."/>
            <person name="Stack J.C."/>
            <person name="Feltus F.A."/>
            <person name="Mustiga G.M."/>
            <person name="Amores F."/>
            <person name="Phillips W."/>
            <person name="Marelli J.P."/>
            <person name="May G.D."/>
            <person name="Shapiro H."/>
            <person name="Ma J."/>
            <person name="Bustamante C.D."/>
            <person name="Schnell R.J."/>
            <person name="Main D."/>
            <person name="Gilbert D."/>
            <person name="Parida L."/>
            <person name="Kuhn D.N."/>
        </authorList>
    </citation>
    <scope>NUCLEOTIDE SEQUENCE [LARGE SCALE GENOMIC DNA]</scope>
    <source>
        <strain evidence="3">cv. Matina 1-6</strain>
    </source>
</reference>
<gene>
    <name evidence="2" type="ORF">TCM_024764</name>
</gene>
<dbReference type="HOGENOM" id="CLU_2659504_0_0_1"/>
<proteinExistence type="predicted"/>
<dbReference type="Proteomes" id="UP000026915">
    <property type="component" value="Chromosome 5"/>
</dbReference>
<dbReference type="InterPro" id="IPR013103">
    <property type="entry name" value="RVT_2"/>
</dbReference>
<feature type="domain" description="Reverse transcriptase Ty1/copia-type" evidence="1">
    <location>
        <begin position="30"/>
        <end position="74"/>
    </location>
</feature>
<organism evidence="2 3">
    <name type="scientific">Theobroma cacao</name>
    <name type="common">Cacao</name>
    <name type="synonym">Cocoa</name>
    <dbReference type="NCBI Taxonomy" id="3641"/>
    <lineage>
        <taxon>Eukaryota</taxon>
        <taxon>Viridiplantae</taxon>
        <taxon>Streptophyta</taxon>
        <taxon>Embryophyta</taxon>
        <taxon>Tracheophyta</taxon>
        <taxon>Spermatophyta</taxon>
        <taxon>Magnoliopsida</taxon>
        <taxon>eudicotyledons</taxon>
        <taxon>Gunneridae</taxon>
        <taxon>Pentapetalae</taxon>
        <taxon>rosids</taxon>
        <taxon>malvids</taxon>
        <taxon>Malvales</taxon>
        <taxon>Malvaceae</taxon>
        <taxon>Byttnerioideae</taxon>
        <taxon>Theobroma</taxon>
    </lineage>
</organism>
<accession>A0A061EXF0</accession>
<dbReference type="InParanoid" id="A0A061EXF0"/>
<dbReference type="AlphaFoldDB" id="A0A061EXF0"/>